<proteinExistence type="predicted"/>
<dbReference type="OrthoDB" id="7210843at2"/>
<evidence type="ECO:0000256" key="2">
    <source>
        <dbReference type="ARBA" id="ARBA00023125"/>
    </source>
</evidence>
<reference evidence="6 9" key="2">
    <citation type="submission" date="2018-01" db="EMBL/GenBank/DDBJ databases">
        <title>Complete genome sequence of Caulobacter flavus RHGG3.</title>
        <authorList>
            <person name="Yang E."/>
        </authorList>
    </citation>
    <scope>NUCLEOTIDE SEQUENCE [LARGE SCALE GENOMIC DNA]</scope>
    <source>
        <strain evidence="6 9">RHGG3</strain>
    </source>
</reference>
<dbReference type="InterPro" id="IPR018060">
    <property type="entry name" value="HTH_AraC"/>
</dbReference>
<dbReference type="Proteomes" id="UP000281192">
    <property type="component" value="Chromosome"/>
</dbReference>
<evidence type="ECO:0000313" key="7">
    <source>
        <dbReference type="EMBL" id="PLR12796.1"/>
    </source>
</evidence>
<sequence length="195" mass="22124">MIAEQSSRELSANRPQAFPFALVDDDRRPRRRPGQAPDLATIDLLVRESLERLEDDPRAVRRCLTAARRLLTPEDHNPPGGLAPWQVKRIGRYVDEGLDRRLTLAEAAEQVRLSPSHFSRCFRVSFGAPFSKHVTRRRLERARWLMMTTGQSLGQIALACGFADQAHFTRAFTNLTGGAPGRWRRLTIDAERLAQ</sequence>
<dbReference type="PANTHER" id="PTHR46796">
    <property type="entry name" value="HTH-TYPE TRANSCRIPTIONAL ACTIVATOR RHAS-RELATED"/>
    <property type="match status" value="1"/>
</dbReference>
<keyword evidence="3" id="KW-0804">Transcription</keyword>
<evidence type="ECO:0000313" key="9">
    <source>
        <dbReference type="Proteomes" id="UP000281192"/>
    </source>
</evidence>
<evidence type="ECO:0000259" key="5">
    <source>
        <dbReference type="PROSITE" id="PS01124"/>
    </source>
</evidence>
<accession>A0A2N5CS21</accession>
<dbReference type="EMBL" id="PJRQ01000030">
    <property type="protein sequence ID" value="PLR12796.1"/>
    <property type="molecule type" value="Genomic_DNA"/>
</dbReference>
<protein>
    <submittedName>
        <fullName evidence="7">AraC family transcriptional regulator</fullName>
    </submittedName>
</protein>
<feature type="compositionally biased region" description="Polar residues" evidence="4">
    <location>
        <begin position="1"/>
        <end position="14"/>
    </location>
</feature>
<dbReference type="Pfam" id="PF12833">
    <property type="entry name" value="HTH_18"/>
    <property type="match status" value="1"/>
</dbReference>
<dbReference type="InterPro" id="IPR018062">
    <property type="entry name" value="HTH_AraC-typ_CS"/>
</dbReference>
<dbReference type="InterPro" id="IPR009057">
    <property type="entry name" value="Homeodomain-like_sf"/>
</dbReference>
<keyword evidence="1" id="KW-0805">Transcription regulation</keyword>
<name>A0A2N5CS21_9CAUL</name>
<dbReference type="SMART" id="SM00342">
    <property type="entry name" value="HTH_ARAC"/>
    <property type="match status" value="1"/>
</dbReference>
<dbReference type="EMBL" id="CP026100">
    <property type="protein sequence ID" value="AYV46499.1"/>
    <property type="molecule type" value="Genomic_DNA"/>
</dbReference>
<evidence type="ECO:0000313" key="8">
    <source>
        <dbReference type="Proteomes" id="UP000234483"/>
    </source>
</evidence>
<dbReference type="RefSeq" id="WP_101713860.1">
    <property type="nucleotide sequence ID" value="NZ_CP026100.1"/>
</dbReference>
<feature type="domain" description="HTH araC/xylS-type" evidence="5">
    <location>
        <begin position="88"/>
        <end position="186"/>
    </location>
</feature>
<dbReference type="Gene3D" id="1.10.10.60">
    <property type="entry name" value="Homeodomain-like"/>
    <property type="match status" value="1"/>
</dbReference>
<dbReference type="KEGG" id="cfh:C1707_09615"/>
<organism evidence="7 8">
    <name type="scientific">Caulobacter flavus</name>
    <dbReference type="NCBI Taxonomy" id="1679497"/>
    <lineage>
        <taxon>Bacteria</taxon>
        <taxon>Pseudomonadati</taxon>
        <taxon>Pseudomonadota</taxon>
        <taxon>Alphaproteobacteria</taxon>
        <taxon>Caulobacterales</taxon>
        <taxon>Caulobacteraceae</taxon>
        <taxon>Caulobacter</taxon>
    </lineage>
</organism>
<feature type="region of interest" description="Disordered" evidence="4">
    <location>
        <begin position="1"/>
        <end position="36"/>
    </location>
</feature>
<reference evidence="7 8" key="1">
    <citation type="submission" date="2017-12" db="EMBL/GenBank/DDBJ databases">
        <title>The genome sequence of Caulobacter flavus CGMCC1 15093.</title>
        <authorList>
            <person name="Gao J."/>
            <person name="Mao X."/>
            <person name="Sun J."/>
        </authorList>
    </citation>
    <scope>NUCLEOTIDE SEQUENCE [LARGE SCALE GENOMIC DNA]</scope>
    <source>
        <strain evidence="7 8">CGMCC1 15093</strain>
    </source>
</reference>
<evidence type="ECO:0000313" key="6">
    <source>
        <dbReference type="EMBL" id="AYV46499.1"/>
    </source>
</evidence>
<dbReference type="InterPro" id="IPR050204">
    <property type="entry name" value="AraC_XylS_family_regulators"/>
</dbReference>
<dbReference type="AlphaFoldDB" id="A0A2N5CS21"/>
<dbReference type="GO" id="GO:0003700">
    <property type="term" value="F:DNA-binding transcription factor activity"/>
    <property type="evidence" value="ECO:0007669"/>
    <property type="project" value="InterPro"/>
</dbReference>
<evidence type="ECO:0000256" key="3">
    <source>
        <dbReference type="ARBA" id="ARBA00023163"/>
    </source>
</evidence>
<dbReference type="SUPFAM" id="SSF46689">
    <property type="entry name" value="Homeodomain-like"/>
    <property type="match status" value="2"/>
</dbReference>
<keyword evidence="9" id="KW-1185">Reference proteome</keyword>
<gene>
    <name evidence="6" type="ORF">C1707_09615</name>
    <name evidence="7" type="ORF">CFHF_15300</name>
</gene>
<dbReference type="PANTHER" id="PTHR46796:SF14">
    <property type="entry name" value="TRANSCRIPTIONAL REGULATORY PROTEIN"/>
    <property type="match status" value="1"/>
</dbReference>
<keyword evidence="2" id="KW-0238">DNA-binding</keyword>
<dbReference type="GO" id="GO:0043565">
    <property type="term" value="F:sequence-specific DNA binding"/>
    <property type="evidence" value="ECO:0007669"/>
    <property type="project" value="InterPro"/>
</dbReference>
<evidence type="ECO:0000256" key="4">
    <source>
        <dbReference type="SAM" id="MobiDB-lite"/>
    </source>
</evidence>
<dbReference type="PROSITE" id="PS01124">
    <property type="entry name" value="HTH_ARAC_FAMILY_2"/>
    <property type="match status" value="1"/>
</dbReference>
<dbReference type="PROSITE" id="PS00041">
    <property type="entry name" value="HTH_ARAC_FAMILY_1"/>
    <property type="match status" value="1"/>
</dbReference>
<evidence type="ECO:0000256" key="1">
    <source>
        <dbReference type="ARBA" id="ARBA00023015"/>
    </source>
</evidence>
<dbReference type="Proteomes" id="UP000234483">
    <property type="component" value="Unassembled WGS sequence"/>
</dbReference>